<proteinExistence type="predicted"/>
<accession>A0ACB8NZM8</accession>
<dbReference type="Proteomes" id="UP000829398">
    <property type="component" value="Chromosome 1"/>
</dbReference>
<evidence type="ECO:0000313" key="1">
    <source>
        <dbReference type="EMBL" id="KAH9803322.1"/>
    </source>
</evidence>
<gene>
    <name evidence="1" type="ORF">KPL71_001719</name>
</gene>
<evidence type="ECO:0000313" key="2">
    <source>
        <dbReference type="Proteomes" id="UP000829398"/>
    </source>
</evidence>
<dbReference type="EMBL" id="CM039170">
    <property type="protein sequence ID" value="KAH9803322.1"/>
    <property type="molecule type" value="Genomic_DNA"/>
</dbReference>
<reference evidence="2" key="1">
    <citation type="journal article" date="2023" name="Hortic. Res.">
        <title>A chromosome-level phased genome enabling allele-level studies in sweet orange: a case study on citrus Huanglongbing tolerance.</title>
        <authorList>
            <person name="Wu B."/>
            <person name="Yu Q."/>
            <person name="Deng Z."/>
            <person name="Duan Y."/>
            <person name="Luo F."/>
            <person name="Gmitter F. Jr."/>
        </authorList>
    </citation>
    <scope>NUCLEOTIDE SEQUENCE [LARGE SCALE GENOMIC DNA]</scope>
    <source>
        <strain evidence="2">cv. Valencia</strain>
    </source>
</reference>
<name>A0ACB8NZM8_CITSI</name>
<keyword evidence="2" id="KW-1185">Reference proteome</keyword>
<organism evidence="1 2">
    <name type="scientific">Citrus sinensis</name>
    <name type="common">Sweet orange</name>
    <name type="synonym">Citrus aurantium var. sinensis</name>
    <dbReference type="NCBI Taxonomy" id="2711"/>
    <lineage>
        <taxon>Eukaryota</taxon>
        <taxon>Viridiplantae</taxon>
        <taxon>Streptophyta</taxon>
        <taxon>Embryophyta</taxon>
        <taxon>Tracheophyta</taxon>
        <taxon>Spermatophyta</taxon>
        <taxon>Magnoliopsida</taxon>
        <taxon>eudicotyledons</taxon>
        <taxon>Gunneridae</taxon>
        <taxon>Pentapetalae</taxon>
        <taxon>rosids</taxon>
        <taxon>malvids</taxon>
        <taxon>Sapindales</taxon>
        <taxon>Rutaceae</taxon>
        <taxon>Aurantioideae</taxon>
        <taxon>Citrus</taxon>
    </lineage>
</organism>
<comment type="caution">
    <text evidence="1">The sequence shown here is derived from an EMBL/GenBank/DDBJ whole genome shotgun (WGS) entry which is preliminary data.</text>
</comment>
<protein>
    <submittedName>
        <fullName evidence="1">Alpha-humulene/(-)-(E)-beta-caryophyllene synthase</fullName>
    </submittedName>
</protein>
<sequence length="588" mass="67281">MSIPLLAAVSSSTEETVRPIADFHPTLWGNHFLKSTADVETIDAATQEQHAALKQEVRRMIITTVNKLAQKLHMIDAAQRLGVAYHFEKEIEDELGKVSHDLDSDDLYVVSLRFRLFRQQGVKISCDVFEKFKDDEGKFKESLINDIRGMSSLYEAAYLAIRGEDILDEAIVFTTTHLKSVISVSDHSHVNSNLAEQIRHSLQIPLRKAAARLEARYFLDIYSRDDLHDETLLKFAKLDFNILQAAHKKEASIMTRWWNDLGFPKKVPYARDRVVETYIWMLLGVSYEPNLAFGRIFASKVVCIISIIDDTFDAYGTFEELTLFTEAVTRWDIGLIDTLPEYMKFIFKALLDIYREAEEELAKEGRSYGIPYAKQMMQELIILYFTQAKWLYKGYVPSFDEYKSVALRSIGLRTLGVASFVDLGDFIATKDNFEGILKNAKSVKATETIIRLMDDITGYKFGQKRGHNPTAVECYKNQHGVSEEEAVKELLLEVADSWKDINEELLNPTTVPLPMLQRILYFARSGHFIYDDGHDRYTLLECNLSTSFTLFTSLNIDVLHLIIVIYLCFTFVGAILLIGDKIKLQDDI</sequence>